<reference evidence="3 4" key="1">
    <citation type="submission" date="2015-09" db="EMBL/GenBank/DDBJ databases">
        <title>Trachymyrmex zeteki WGS genome.</title>
        <authorList>
            <person name="Nygaard S."/>
            <person name="Hu H."/>
            <person name="Boomsma J."/>
            <person name="Zhang G."/>
        </authorList>
    </citation>
    <scope>NUCLEOTIDE SEQUENCE [LARGE SCALE GENOMIC DNA]</scope>
    <source>
        <strain evidence="3">Tzet28-1</strain>
        <tissue evidence="3">Whole body</tissue>
    </source>
</reference>
<dbReference type="InterPro" id="IPR003961">
    <property type="entry name" value="FN3_dom"/>
</dbReference>
<organism evidence="3 4">
    <name type="scientific">Mycetomoellerius zeteki</name>
    <dbReference type="NCBI Taxonomy" id="64791"/>
    <lineage>
        <taxon>Eukaryota</taxon>
        <taxon>Metazoa</taxon>
        <taxon>Ecdysozoa</taxon>
        <taxon>Arthropoda</taxon>
        <taxon>Hexapoda</taxon>
        <taxon>Insecta</taxon>
        <taxon>Pterygota</taxon>
        <taxon>Neoptera</taxon>
        <taxon>Endopterygota</taxon>
        <taxon>Hymenoptera</taxon>
        <taxon>Apocrita</taxon>
        <taxon>Aculeata</taxon>
        <taxon>Formicoidea</taxon>
        <taxon>Formicidae</taxon>
        <taxon>Myrmicinae</taxon>
        <taxon>Mycetomoellerius</taxon>
    </lineage>
</organism>
<name>A0A151WLV5_9HYME</name>
<evidence type="ECO:0000256" key="1">
    <source>
        <dbReference type="SAM" id="MobiDB-lite"/>
    </source>
</evidence>
<dbReference type="Gene3D" id="2.60.40.10">
    <property type="entry name" value="Immunoglobulins"/>
    <property type="match status" value="1"/>
</dbReference>
<gene>
    <name evidence="3" type="ORF">ALC60_11925</name>
</gene>
<dbReference type="InterPro" id="IPR036116">
    <property type="entry name" value="FN3_sf"/>
</dbReference>
<evidence type="ECO:0000313" key="4">
    <source>
        <dbReference type="Proteomes" id="UP000075809"/>
    </source>
</evidence>
<dbReference type="Proteomes" id="UP000075809">
    <property type="component" value="Unassembled WGS sequence"/>
</dbReference>
<sequence>MKFQQCDHDEVIQIIRSTKRGTQGRVLGLQCFQTHSLETAFYYDSSVRAPGFVLSHKGPRKSTVNRIDISNEERRSCKSSTAERSSAFEIFLSVGVTTCGNGRHKQRERSHAAAERSRRARSEKDDDSILRDVPDPPERPLVISYTSKAVNISWAPGVNSHNTPISQYVIYTRKLNYKIPDWLDPLEAHSAEKTEISQSDSQRDNNI</sequence>
<accession>A0A151WLV5</accession>
<dbReference type="PROSITE" id="PS50853">
    <property type="entry name" value="FN3"/>
    <property type="match status" value="1"/>
</dbReference>
<evidence type="ECO:0000259" key="2">
    <source>
        <dbReference type="PROSITE" id="PS50853"/>
    </source>
</evidence>
<dbReference type="SUPFAM" id="SSF49265">
    <property type="entry name" value="Fibronectin type III"/>
    <property type="match status" value="1"/>
</dbReference>
<dbReference type="CDD" id="cd00063">
    <property type="entry name" value="FN3"/>
    <property type="match status" value="1"/>
</dbReference>
<evidence type="ECO:0000313" key="3">
    <source>
        <dbReference type="EMBL" id="KYQ48872.1"/>
    </source>
</evidence>
<proteinExistence type="predicted"/>
<feature type="domain" description="Fibronectin type-III" evidence="2">
    <location>
        <begin position="136"/>
        <end position="207"/>
    </location>
</feature>
<dbReference type="EMBL" id="KQ982944">
    <property type="protein sequence ID" value="KYQ48872.1"/>
    <property type="molecule type" value="Genomic_DNA"/>
</dbReference>
<feature type="region of interest" description="Disordered" evidence="1">
    <location>
        <begin position="101"/>
        <end position="138"/>
    </location>
</feature>
<protein>
    <recommendedName>
        <fullName evidence="2">Fibronectin type-III domain-containing protein</fullName>
    </recommendedName>
</protein>
<dbReference type="InterPro" id="IPR013783">
    <property type="entry name" value="Ig-like_fold"/>
</dbReference>
<dbReference type="AlphaFoldDB" id="A0A151WLV5"/>
<dbReference type="STRING" id="64791.A0A151WLV5"/>
<feature type="compositionally biased region" description="Basic and acidic residues" evidence="1">
    <location>
        <begin position="109"/>
        <end position="138"/>
    </location>
</feature>
<keyword evidence="4" id="KW-1185">Reference proteome</keyword>